<organism evidence="1">
    <name type="scientific">virus sp. ctML55</name>
    <dbReference type="NCBI Taxonomy" id="2827627"/>
    <lineage>
        <taxon>Viruses</taxon>
    </lineage>
</organism>
<protein>
    <submittedName>
        <fullName evidence="1">Uncharacterized protein</fullName>
    </submittedName>
</protein>
<proteinExistence type="predicted"/>
<accession>A0A8S5RIG3</accession>
<name>A0A8S5RIG3_9VIRU</name>
<sequence length="42" mass="4406">MAAIKSIKVGETTYDLKATYDGAGNVIDTTYAKANAIPTKIS</sequence>
<dbReference type="EMBL" id="BK059105">
    <property type="protein sequence ID" value="DAE31182.1"/>
    <property type="molecule type" value="Genomic_DNA"/>
</dbReference>
<reference evidence="1" key="1">
    <citation type="journal article" date="2021" name="Proc. Natl. Acad. Sci. U.S.A.">
        <title>A Catalog of Tens of Thousands of Viruses from Human Metagenomes Reveals Hidden Associations with Chronic Diseases.</title>
        <authorList>
            <person name="Tisza M.J."/>
            <person name="Buck C.B."/>
        </authorList>
    </citation>
    <scope>NUCLEOTIDE SEQUENCE</scope>
    <source>
        <strain evidence="1">CtML55</strain>
    </source>
</reference>
<evidence type="ECO:0000313" key="1">
    <source>
        <dbReference type="EMBL" id="DAE31182.1"/>
    </source>
</evidence>